<dbReference type="Proteomes" id="UP000004810">
    <property type="component" value="Unassembled WGS sequence"/>
</dbReference>
<proteinExistence type="predicted"/>
<evidence type="ECO:0000313" key="2">
    <source>
        <dbReference type="Proteomes" id="UP000004810"/>
    </source>
</evidence>
<dbReference type="EMBL" id="ADBV01005250">
    <property type="protein sequence ID" value="EJW79654.1"/>
    <property type="molecule type" value="Genomic_DNA"/>
</dbReference>
<evidence type="ECO:0000313" key="1">
    <source>
        <dbReference type="EMBL" id="EJW79654.1"/>
    </source>
</evidence>
<reference evidence="2" key="1">
    <citation type="submission" date="2012-08" db="EMBL/GenBank/DDBJ databases">
        <title>The Genome Sequence of Wuchereria bancrofti.</title>
        <authorList>
            <person name="Nutman T.B."/>
            <person name="Fink D.L."/>
            <person name="Russ C."/>
            <person name="Young S."/>
            <person name="Zeng Q."/>
            <person name="Koehrsen M."/>
            <person name="Alvarado L."/>
            <person name="Berlin A."/>
            <person name="Chapman S.B."/>
            <person name="Chen Z."/>
            <person name="Freedman E."/>
            <person name="Gellesch M."/>
            <person name="Goldberg J."/>
            <person name="Griggs A."/>
            <person name="Gujja S."/>
            <person name="Heilman E.R."/>
            <person name="Heiman D."/>
            <person name="Hepburn T."/>
            <person name="Howarth C."/>
            <person name="Jen D."/>
            <person name="Larson L."/>
            <person name="Lewis B."/>
            <person name="Mehta T."/>
            <person name="Park D."/>
            <person name="Pearson M."/>
            <person name="Roberts A."/>
            <person name="Saif S."/>
            <person name="Shea T."/>
            <person name="Shenoy N."/>
            <person name="Sisk P."/>
            <person name="Stolte C."/>
            <person name="Sykes S."/>
            <person name="Walk T."/>
            <person name="White J."/>
            <person name="Yandava C."/>
            <person name="Haas B."/>
            <person name="Henn M.R."/>
            <person name="Nusbaum C."/>
            <person name="Birren B."/>
        </authorList>
    </citation>
    <scope>NUCLEOTIDE SEQUENCE [LARGE SCALE GENOMIC DNA]</scope>
    <source>
        <strain evidence="2">NA</strain>
    </source>
</reference>
<dbReference type="AlphaFoldDB" id="J9EWU8"/>
<feature type="non-terminal residue" evidence="1">
    <location>
        <position position="1"/>
    </location>
</feature>
<sequence length="52" mass="5594">GLLSLPVFALLRVYLREKCGRSTRVGEQERVYSINSTAGSIGISGNEALPSQ</sequence>
<protein>
    <submittedName>
        <fullName evidence="1">Uncharacterized protein</fullName>
    </submittedName>
</protein>
<comment type="caution">
    <text evidence="1">The sequence shown here is derived from an EMBL/GenBank/DDBJ whole genome shotgun (WGS) entry which is preliminary data.</text>
</comment>
<name>J9EWU8_WUCBA</name>
<organism evidence="1 2">
    <name type="scientific">Wuchereria bancrofti</name>
    <dbReference type="NCBI Taxonomy" id="6293"/>
    <lineage>
        <taxon>Eukaryota</taxon>
        <taxon>Metazoa</taxon>
        <taxon>Ecdysozoa</taxon>
        <taxon>Nematoda</taxon>
        <taxon>Chromadorea</taxon>
        <taxon>Rhabditida</taxon>
        <taxon>Spirurina</taxon>
        <taxon>Spiruromorpha</taxon>
        <taxon>Filarioidea</taxon>
        <taxon>Onchocercidae</taxon>
        <taxon>Wuchereria</taxon>
    </lineage>
</organism>
<gene>
    <name evidence="1" type="ORF">WUBG_09438</name>
</gene>
<accession>J9EWU8</accession>
<feature type="non-terminal residue" evidence="1">
    <location>
        <position position="52"/>
    </location>
</feature>